<evidence type="ECO:0008006" key="3">
    <source>
        <dbReference type="Google" id="ProtNLM"/>
    </source>
</evidence>
<keyword evidence="2" id="KW-1185">Reference proteome</keyword>
<dbReference type="EMBL" id="JANJYJ010000003">
    <property type="protein sequence ID" value="KAK3221483.1"/>
    <property type="molecule type" value="Genomic_DNA"/>
</dbReference>
<accession>A0AAE0EAR0</accession>
<reference evidence="1" key="1">
    <citation type="journal article" date="2023" name="Plant J.">
        <title>Genome sequences and population genomics provide insights into the demographic history, inbreeding, and mutation load of two 'living fossil' tree species of Dipteronia.</title>
        <authorList>
            <person name="Feng Y."/>
            <person name="Comes H.P."/>
            <person name="Chen J."/>
            <person name="Zhu S."/>
            <person name="Lu R."/>
            <person name="Zhang X."/>
            <person name="Li P."/>
            <person name="Qiu J."/>
            <person name="Olsen K.M."/>
            <person name="Qiu Y."/>
        </authorList>
    </citation>
    <scope>NUCLEOTIDE SEQUENCE</scope>
    <source>
        <strain evidence="1">NBL</strain>
    </source>
</reference>
<proteinExistence type="predicted"/>
<gene>
    <name evidence="1" type="ORF">Dsin_008508</name>
</gene>
<protein>
    <recommendedName>
        <fullName evidence="3">No apical meristem-associated C-terminal domain-containing protein</fullName>
    </recommendedName>
</protein>
<dbReference type="AlphaFoldDB" id="A0AAE0EAR0"/>
<dbReference type="PANTHER" id="PTHR45125:SF3">
    <property type="entry name" value="NO-APICAL-MERISTEM-ASSOCIATED CARBOXY-TERMINAL DOMAIN PROTEIN"/>
    <property type="match status" value="1"/>
</dbReference>
<organism evidence="1 2">
    <name type="scientific">Dipteronia sinensis</name>
    <dbReference type="NCBI Taxonomy" id="43782"/>
    <lineage>
        <taxon>Eukaryota</taxon>
        <taxon>Viridiplantae</taxon>
        <taxon>Streptophyta</taxon>
        <taxon>Embryophyta</taxon>
        <taxon>Tracheophyta</taxon>
        <taxon>Spermatophyta</taxon>
        <taxon>Magnoliopsida</taxon>
        <taxon>eudicotyledons</taxon>
        <taxon>Gunneridae</taxon>
        <taxon>Pentapetalae</taxon>
        <taxon>rosids</taxon>
        <taxon>malvids</taxon>
        <taxon>Sapindales</taxon>
        <taxon>Sapindaceae</taxon>
        <taxon>Hippocastanoideae</taxon>
        <taxon>Acereae</taxon>
        <taxon>Dipteronia</taxon>
    </lineage>
</organism>
<evidence type="ECO:0000313" key="1">
    <source>
        <dbReference type="EMBL" id="KAK3221483.1"/>
    </source>
</evidence>
<evidence type="ECO:0000313" key="2">
    <source>
        <dbReference type="Proteomes" id="UP001281410"/>
    </source>
</evidence>
<sequence>MTCRMNISINSKLLKMLKRNPIKEDAPNILQPKKISCLYPYISTLTLMRYKENEQKSVTYWERVHRYFHEHKKIESTRNSNSLMKRWSIIQLVVNNFCGNYAQIEARSQSGVNEQDQICQAMELYKSDNEVGDIFVGFERPMRRKASKERARNEKGKRIVDMSAASTLKFEEYVEDVKVRDKKRQEEKDRLYALEQHQLTVEEEKNRIKNENFQFEISKE</sequence>
<name>A0AAE0EAR0_9ROSI</name>
<dbReference type="PANTHER" id="PTHR45125">
    <property type="entry name" value="F21J9.4-RELATED"/>
    <property type="match status" value="1"/>
</dbReference>
<comment type="caution">
    <text evidence="1">The sequence shown here is derived from an EMBL/GenBank/DDBJ whole genome shotgun (WGS) entry which is preliminary data.</text>
</comment>
<dbReference type="Proteomes" id="UP001281410">
    <property type="component" value="Unassembled WGS sequence"/>
</dbReference>